<dbReference type="RefSeq" id="WP_167992540.1">
    <property type="nucleotide sequence ID" value="NZ_JAATEM010000008.1"/>
</dbReference>
<dbReference type="Proteomes" id="UP000730591">
    <property type="component" value="Unassembled WGS sequence"/>
</dbReference>
<evidence type="ECO:0000256" key="1">
    <source>
        <dbReference type="SAM" id="MobiDB-lite"/>
    </source>
</evidence>
<sequence length="209" mass="22014">MTDTPDSVDVDVEAEGWDEPQATYPEFPANPHNHRYTISMNAQGPMLVIRANTGEEIKAASEELEDAAVGAAIGRAWSAFKAGAALGNGLGATPVQGPPAAPQAPTPPPFGPNVSVPQAPGYQGPPVPPPPPPAPAAHNNAAEFSQAGWYRLNVPFKQKSTFDGIVAQYQLRKGRPSEGGQVSFNKADKSWYVDPQYAGAFSQFNPVPA</sequence>
<gene>
    <name evidence="2" type="ORF">HCJ93_08255</name>
</gene>
<reference evidence="2 3" key="1">
    <citation type="submission" date="2020-03" db="EMBL/GenBank/DDBJ databases">
        <title>WGS of actinomycetes isolated from Thailand.</title>
        <authorList>
            <person name="Thawai C."/>
        </authorList>
    </citation>
    <scope>NUCLEOTIDE SEQUENCE [LARGE SCALE GENOMIC DNA]</scope>
    <source>
        <strain evidence="2 3">SBST2-5</strain>
    </source>
</reference>
<feature type="compositionally biased region" description="Pro residues" evidence="1">
    <location>
        <begin position="96"/>
        <end position="111"/>
    </location>
</feature>
<feature type="region of interest" description="Disordered" evidence="1">
    <location>
        <begin position="93"/>
        <end position="139"/>
    </location>
</feature>
<accession>A0ABX1A997</accession>
<organism evidence="2 3">
    <name type="scientific">Streptomyces composti</name>
    <dbReference type="NCBI Taxonomy" id="2720025"/>
    <lineage>
        <taxon>Bacteria</taxon>
        <taxon>Bacillati</taxon>
        <taxon>Actinomycetota</taxon>
        <taxon>Actinomycetes</taxon>
        <taxon>Kitasatosporales</taxon>
        <taxon>Streptomycetaceae</taxon>
        <taxon>Streptomyces</taxon>
    </lineage>
</organism>
<proteinExistence type="predicted"/>
<comment type="caution">
    <text evidence="2">The sequence shown here is derived from an EMBL/GenBank/DDBJ whole genome shotgun (WGS) entry which is preliminary data.</text>
</comment>
<evidence type="ECO:0000313" key="3">
    <source>
        <dbReference type="Proteomes" id="UP000730591"/>
    </source>
</evidence>
<feature type="compositionally biased region" description="Pro residues" evidence="1">
    <location>
        <begin position="123"/>
        <end position="135"/>
    </location>
</feature>
<dbReference type="EMBL" id="JAATEM010000008">
    <property type="protein sequence ID" value="NJP50063.1"/>
    <property type="molecule type" value="Genomic_DNA"/>
</dbReference>
<protein>
    <submittedName>
        <fullName evidence="2">Uncharacterized protein</fullName>
    </submittedName>
</protein>
<keyword evidence="3" id="KW-1185">Reference proteome</keyword>
<evidence type="ECO:0000313" key="2">
    <source>
        <dbReference type="EMBL" id="NJP50063.1"/>
    </source>
</evidence>
<name>A0ABX1A997_9ACTN</name>